<evidence type="ECO:0000313" key="3">
    <source>
        <dbReference type="Proteomes" id="UP001151760"/>
    </source>
</evidence>
<dbReference type="Proteomes" id="UP001151760">
    <property type="component" value="Unassembled WGS sequence"/>
</dbReference>
<gene>
    <name evidence="2" type="ORF">Tco_1068617</name>
</gene>
<dbReference type="InterPro" id="IPR054722">
    <property type="entry name" value="PolX-like_BBD"/>
</dbReference>
<comment type="caution">
    <text evidence="2">The sequence shown here is derived from an EMBL/GenBank/DDBJ whole genome shotgun (WGS) entry which is preliminary data.</text>
</comment>
<evidence type="ECO:0000313" key="2">
    <source>
        <dbReference type="EMBL" id="GJT86900.1"/>
    </source>
</evidence>
<dbReference type="Pfam" id="PF14223">
    <property type="entry name" value="Retrotran_gag_2"/>
    <property type="match status" value="1"/>
</dbReference>
<dbReference type="Pfam" id="PF22936">
    <property type="entry name" value="Pol_BBD"/>
    <property type="match status" value="1"/>
</dbReference>
<reference evidence="2" key="1">
    <citation type="journal article" date="2022" name="Int. J. Mol. Sci.">
        <title>Draft Genome of Tanacetum Coccineum: Genomic Comparison of Closely Related Tanacetum-Family Plants.</title>
        <authorList>
            <person name="Yamashiro T."/>
            <person name="Shiraishi A."/>
            <person name="Nakayama K."/>
            <person name="Satake H."/>
        </authorList>
    </citation>
    <scope>NUCLEOTIDE SEQUENCE</scope>
</reference>
<evidence type="ECO:0000259" key="1">
    <source>
        <dbReference type="Pfam" id="PF22936"/>
    </source>
</evidence>
<keyword evidence="3" id="KW-1185">Reference proteome</keyword>
<dbReference type="EMBL" id="BQNB010019590">
    <property type="protein sequence ID" value="GJT86900.1"/>
    <property type="molecule type" value="Genomic_DNA"/>
</dbReference>
<proteinExistence type="predicted"/>
<organism evidence="2 3">
    <name type="scientific">Tanacetum coccineum</name>
    <dbReference type="NCBI Taxonomy" id="301880"/>
    <lineage>
        <taxon>Eukaryota</taxon>
        <taxon>Viridiplantae</taxon>
        <taxon>Streptophyta</taxon>
        <taxon>Embryophyta</taxon>
        <taxon>Tracheophyta</taxon>
        <taxon>Spermatophyta</taxon>
        <taxon>Magnoliopsida</taxon>
        <taxon>eudicotyledons</taxon>
        <taxon>Gunneridae</taxon>
        <taxon>Pentapetalae</taxon>
        <taxon>asterids</taxon>
        <taxon>campanulids</taxon>
        <taxon>Asterales</taxon>
        <taxon>Asteraceae</taxon>
        <taxon>Asteroideae</taxon>
        <taxon>Anthemideae</taxon>
        <taxon>Anthemidinae</taxon>
        <taxon>Tanacetum</taxon>
    </lineage>
</organism>
<reference evidence="2" key="2">
    <citation type="submission" date="2022-01" db="EMBL/GenBank/DDBJ databases">
        <authorList>
            <person name="Yamashiro T."/>
            <person name="Shiraishi A."/>
            <person name="Satake H."/>
            <person name="Nakayama K."/>
        </authorList>
    </citation>
    <scope>NUCLEOTIDE SEQUENCE</scope>
</reference>
<protein>
    <recommendedName>
        <fullName evidence="1">Retrovirus-related Pol polyprotein from transposon TNT 1-94-like beta-barrel domain-containing protein</fullName>
    </recommendedName>
</protein>
<feature type="domain" description="Retrovirus-related Pol polyprotein from transposon TNT 1-94-like beta-barrel" evidence="1">
    <location>
        <begin position="120"/>
        <end position="166"/>
    </location>
</feature>
<sequence>MAPRAVLMKTGLKSVNTARPVNTVRSVNTGRPFSTARSFNTVRPSYTAHPKSTIHCARPRTYFQNQAQSTVHMPFYKRTTLTKRCFNQRFNTGRPFRSTVNTVRARGFNVSNSQLNDKGFVDSGCSRHMTGNIAHLSDFKDFDGGYVTFGGGAYGGRITGKGDYDLWSMRIEQYLTRTDYTLWEVIMNGDASAIASASTKGPIPPKATEQKLARKNELKTKSTLLLAIPDEHLLKFHGIKDAKTLWEAIKTRFGGNKESKKMQKTILKQQYENFSASRSKGLDIT</sequence>
<accession>A0ABQ5HG77</accession>
<name>A0ABQ5HG77_9ASTR</name>